<evidence type="ECO:0000256" key="1">
    <source>
        <dbReference type="ARBA" id="ARBA00009497"/>
    </source>
</evidence>
<proteinExistence type="inferred from homology"/>
<dbReference type="Pfam" id="PF00210">
    <property type="entry name" value="Ferritin"/>
    <property type="match status" value="1"/>
</dbReference>
<dbReference type="InterPro" id="IPR012347">
    <property type="entry name" value="Ferritin-like"/>
</dbReference>
<dbReference type="PRINTS" id="PR01346">
    <property type="entry name" value="HELNAPAPROT"/>
</dbReference>
<dbReference type="PANTHER" id="PTHR42932">
    <property type="entry name" value="GENERAL STRESS PROTEIN 20U"/>
    <property type="match status" value="1"/>
</dbReference>
<accession>A0A640VTJ0</accession>
<gene>
    <name evidence="4" type="ORF">So717_21540</name>
</gene>
<dbReference type="Proteomes" id="UP000436522">
    <property type="component" value="Unassembled WGS sequence"/>
</dbReference>
<dbReference type="RefSeq" id="WP_159977050.1">
    <property type="nucleotide sequence ID" value="NZ_BLIV01000003.1"/>
</dbReference>
<dbReference type="CDD" id="cd01043">
    <property type="entry name" value="DPS"/>
    <property type="match status" value="1"/>
</dbReference>
<dbReference type="OrthoDB" id="9797687at2"/>
<feature type="domain" description="Ferritin/DPS" evidence="3">
    <location>
        <begin position="18"/>
        <end position="156"/>
    </location>
</feature>
<dbReference type="Gene3D" id="1.20.1260.10">
    <property type="match status" value="1"/>
</dbReference>
<comment type="similarity">
    <text evidence="1 2">Belongs to the Dps family.</text>
</comment>
<sequence length="156" mass="17225">MTQTAMALSTDAQTEIVEALNQSVAETAVTTMLAQNFHWNVTGMAFGPLHDLFQKIYEDHFVAQDDLAERVKALDGHAEGTLAGMIKRSKVSEHDGHASDKEMIKMMLDAQETLAKTLAGCGELAAEHGDTLTEDLCIARGQEHEKFAWFLRAHLR</sequence>
<keyword evidence="5" id="KW-1185">Reference proteome</keyword>
<dbReference type="AlphaFoldDB" id="A0A640VTJ0"/>
<dbReference type="EMBL" id="BLIV01000003">
    <property type="protein sequence ID" value="GFE50401.1"/>
    <property type="molecule type" value="Genomic_DNA"/>
</dbReference>
<dbReference type="InterPro" id="IPR002177">
    <property type="entry name" value="DPS_DNA-bd"/>
</dbReference>
<dbReference type="PIRSF" id="PIRSF005900">
    <property type="entry name" value="Dps"/>
    <property type="match status" value="1"/>
</dbReference>
<comment type="caution">
    <text evidence="4">The sequence shown here is derived from an EMBL/GenBank/DDBJ whole genome shotgun (WGS) entry which is preliminary data.</text>
</comment>
<dbReference type="SUPFAM" id="SSF47240">
    <property type="entry name" value="Ferritin-like"/>
    <property type="match status" value="1"/>
</dbReference>
<name>A0A640VTJ0_9RHOB</name>
<dbReference type="InterPro" id="IPR008331">
    <property type="entry name" value="Ferritin_DPS_dom"/>
</dbReference>
<evidence type="ECO:0000256" key="2">
    <source>
        <dbReference type="RuleBase" id="RU003875"/>
    </source>
</evidence>
<dbReference type="PANTHER" id="PTHR42932:SF3">
    <property type="entry name" value="DNA PROTECTION DURING STARVATION PROTEIN"/>
    <property type="match status" value="1"/>
</dbReference>
<evidence type="ECO:0000313" key="4">
    <source>
        <dbReference type="EMBL" id="GFE50401.1"/>
    </source>
</evidence>
<evidence type="ECO:0000259" key="3">
    <source>
        <dbReference type="Pfam" id="PF00210"/>
    </source>
</evidence>
<organism evidence="4 5">
    <name type="scientific">Roseobacter cerasinus</name>
    <dbReference type="NCBI Taxonomy" id="2602289"/>
    <lineage>
        <taxon>Bacteria</taxon>
        <taxon>Pseudomonadati</taxon>
        <taxon>Pseudomonadota</taxon>
        <taxon>Alphaproteobacteria</taxon>
        <taxon>Rhodobacterales</taxon>
        <taxon>Roseobacteraceae</taxon>
        <taxon>Roseobacter</taxon>
    </lineage>
</organism>
<protein>
    <submittedName>
        <fullName evidence="4">DNA starvation/stationary phase protection protein</fullName>
    </submittedName>
</protein>
<dbReference type="GO" id="GO:0008199">
    <property type="term" value="F:ferric iron binding"/>
    <property type="evidence" value="ECO:0007669"/>
    <property type="project" value="InterPro"/>
</dbReference>
<reference evidence="4 5" key="1">
    <citation type="submission" date="2019-12" db="EMBL/GenBank/DDBJ databases">
        <title>Roseobacter cerasinus sp. nov., isolated from seawater around aquaculture.</title>
        <authorList>
            <person name="Muramatsu S."/>
            <person name="Takabe Y."/>
            <person name="Mori K."/>
            <person name="Takaichi S."/>
            <person name="Hanada S."/>
        </authorList>
    </citation>
    <scope>NUCLEOTIDE SEQUENCE [LARGE SCALE GENOMIC DNA]</scope>
    <source>
        <strain evidence="4 5">AI77</strain>
    </source>
</reference>
<evidence type="ECO:0000313" key="5">
    <source>
        <dbReference type="Proteomes" id="UP000436522"/>
    </source>
</evidence>
<dbReference type="InterPro" id="IPR009078">
    <property type="entry name" value="Ferritin-like_SF"/>
</dbReference>